<dbReference type="AlphaFoldDB" id="M3HQ91"/>
<dbReference type="EMBL" id="AKWO02000048">
    <property type="protein sequence ID" value="EMG00241.1"/>
    <property type="molecule type" value="Genomic_DNA"/>
</dbReference>
<organism evidence="1 2">
    <name type="scientific">Leptospira borgpetersenii str. 200701203</name>
    <dbReference type="NCBI Taxonomy" id="1193007"/>
    <lineage>
        <taxon>Bacteria</taxon>
        <taxon>Pseudomonadati</taxon>
        <taxon>Spirochaetota</taxon>
        <taxon>Spirochaetia</taxon>
        <taxon>Leptospirales</taxon>
        <taxon>Leptospiraceae</taxon>
        <taxon>Leptospira</taxon>
    </lineage>
</organism>
<accession>M3HQ91</accession>
<evidence type="ECO:0008006" key="3">
    <source>
        <dbReference type="Google" id="ProtNLM"/>
    </source>
</evidence>
<dbReference type="SUPFAM" id="SSF53448">
    <property type="entry name" value="Nucleotide-diphospho-sugar transferases"/>
    <property type="match status" value="1"/>
</dbReference>
<dbReference type="InterPro" id="IPR029044">
    <property type="entry name" value="Nucleotide-diphossugar_trans"/>
</dbReference>
<reference evidence="1 2" key="1">
    <citation type="submission" date="2013-01" db="EMBL/GenBank/DDBJ databases">
        <authorList>
            <person name="Harkins D.M."/>
            <person name="Durkin A.S."/>
            <person name="Brinkac L.M."/>
            <person name="Haft D.H."/>
            <person name="Selengut J.D."/>
            <person name="Sanka R."/>
            <person name="DePew J."/>
            <person name="Purushe J."/>
            <person name="Picardeau M."/>
            <person name="Werts C."/>
            <person name="Goarant C."/>
            <person name="Vinetz J.M."/>
            <person name="Sutton G.G."/>
            <person name="Nierman W.C."/>
            <person name="Fouts D.E."/>
        </authorList>
    </citation>
    <scope>NUCLEOTIDE SEQUENCE [LARGE SCALE GENOMIC DNA]</scope>
    <source>
        <strain evidence="1 2">200701203</strain>
    </source>
</reference>
<evidence type="ECO:0000313" key="1">
    <source>
        <dbReference type="EMBL" id="EMG00241.1"/>
    </source>
</evidence>
<proteinExistence type="predicted"/>
<sequence length="94" mass="11189">MEDVDLSFRARLTGEKVLFSPNIKVYHHGFGSTKEKSAFSLYYGLRNALVVYWKNMPLSYALRYIFHHMFFSEQVFVFMRSLRALKCWGYLSVF</sequence>
<protein>
    <recommendedName>
        <fullName evidence="3">Glycosyltransferase, group 2 domain protein</fullName>
    </recommendedName>
</protein>
<name>M3HQ91_LEPBO</name>
<evidence type="ECO:0000313" key="2">
    <source>
        <dbReference type="Proteomes" id="UP000011783"/>
    </source>
</evidence>
<dbReference type="BioCyc" id="LBOR1193007:G11KN-2200-MONOMER"/>
<comment type="caution">
    <text evidence="1">The sequence shown here is derived from an EMBL/GenBank/DDBJ whole genome shotgun (WGS) entry which is preliminary data.</text>
</comment>
<gene>
    <name evidence="1" type="ORF">LEP1GSC123_1363</name>
</gene>
<dbReference type="Proteomes" id="UP000011783">
    <property type="component" value="Unassembled WGS sequence"/>
</dbReference>